<gene>
    <name evidence="2" type="ORF">CBR_g28008</name>
</gene>
<feature type="compositionally biased region" description="Polar residues" evidence="1">
    <location>
        <begin position="332"/>
        <end position="345"/>
    </location>
</feature>
<accession>A0A388L919</accession>
<dbReference type="EMBL" id="BFEA01000303">
    <property type="protein sequence ID" value="GBG78784.1"/>
    <property type="molecule type" value="Genomic_DNA"/>
</dbReference>
<protein>
    <submittedName>
        <fullName evidence="2">Uncharacterized protein</fullName>
    </submittedName>
</protein>
<evidence type="ECO:0000256" key="1">
    <source>
        <dbReference type="SAM" id="MobiDB-lite"/>
    </source>
</evidence>
<feature type="region of interest" description="Disordered" evidence="1">
    <location>
        <begin position="1"/>
        <end position="195"/>
    </location>
</feature>
<sequence length="385" mass="40610">MDSNKGRTSKSCSQRADGVIANGALSDESSDGSEQPPTPPSSDGSEQPPTPPSSDGLEQPPAPPVSDGLEQPPTPPSPNKPPSPPSVYGPPQPSRPGPQPQPSQSPANVTRPVVNPVTPPSPSRPGPKPQPSQSPASVTPPVVNPVTPPSPSRPGPPPQPSQSPPVVNPVTPPSPVEPSSPSPTENPSLVLDFSCTAPDPGASVAEDCSIQEGQKVVAVLNDLRVQRGLPPFETSAALQAAVRLELLTLVGCDVCNERSDSCIKNCGSKPSKQRPFCRDTCVEEFDLCRETECSPLTFLDCCSCSNPARPSVGRQLQRRPSPASCSRVESRLPSSSAQRTAHDISNNRSVFERRNRCAACATARTRNQTLDGWDFVTLCRICRKC</sequence>
<organism evidence="2 3">
    <name type="scientific">Chara braunii</name>
    <name type="common">Braun's stonewort</name>
    <dbReference type="NCBI Taxonomy" id="69332"/>
    <lineage>
        <taxon>Eukaryota</taxon>
        <taxon>Viridiplantae</taxon>
        <taxon>Streptophyta</taxon>
        <taxon>Charophyceae</taxon>
        <taxon>Charales</taxon>
        <taxon>Characeae</taxon>
        <taxon>Chara</taxon>
    </lineage>
</organism>
<name>A0A388L919_CHABU</name>
<comment type="caution">
    <text evidence="2">The sequence shown here is derived from an EMBL/GenBank/DDBJ whole genome shotgun (WGS) entry which is preliminary data.</text>
</comment>
<dbReference type="OMA" id="CRETECS"/>
<dbReference type="Gramene" id="GBG78784">
    <property type="protein sequence ID" value="GBG78784"/>
    <property type="gene ID" value="CBR_g28008"/>
</dbReference>
<dbReference type="STRING" id="69332.A0A388L919"/>
<feature type="compositionally biased region" description="Low complexity" evidence="1">
    <location>
        <begin position="104"/>
        <end position="116"/>
    </location>
</feature>
<evidence type="ECO:0000313" key="2">
    <source>
        <dbReference type="EMBL" id="GBG78784.1"/>
    </source>
</evidence>
<evidence type="ECO:0000313" key="3">
    <source>
        <dbReference type="Proteomes" id="UP000265515"/>
    </source>
</evidence>
<feature type="compositionally biased region" description="Pro residues" evidence="1">
    <location>
        <begin position="72"/>
        <end position="103"/>
    </location>
</feature>
<proteinExistence type="predicted"/>
<reference evidence="2 3" key="1">
    <citation type="journal article" date="2018" name="Cell">
        <title>The Chara Genome: Secondary Complexity and Implications for Plant Terrestrialization.</title>
        <authorList>
            <person name="Nishiyama T."/>
            <person name="Sakayama H."/>
            <person name="Vries J.D."/>
            <person name="Buschmann H."/>
            <person name="Saint-Marcoux D."/>
            <person name="Ullrich K.K."/>
            <person name="Haas F.B."/>
            <person name="Vanderstraeten L."/>
            <person name="Becker D."/>
            <person name="Lang D."/>
            <person name="Vosolsobe S."/>
            <person name="Rombauts S."/>
            <person name="Wilhelmsson P.K.I."/>
            <person name="Janitza P."/>
            <person name="Kern R."/>
            <person name="Heyl A."/>
            <person name="Rumpler F."/>
            <person name="Villalobos L.I.A.C."/>
            <person name="Clay J.M."/>
            <person name="Skokan R."/>
            <person name="Toyoda A."/>
            <person name="Suzuki Y."/>
            <person name="Kagoshima H."/>
            <person name="Schijlen E."/>
            <person name="Tajeshwar N."/>
            <person name="Catarino B."/>
            <person name="Hetherington A.J."/>
            <person name="Saltykova A."/>
            <person name="Bonnot C."/>
            <person name="Breuninger H."/>
            <person name="Symeonidi A."/>
            <person name="Radhakrishnan G.V."/>
            <person name="Van Nieuwerburgh F."/>
            <person name="Deforce D."/>
            <person name="Chang C."/>
            <person name="Karol K.G."/>
            <person name="Hedrich R."/>
            <person name="Ulvskov P."/>
            <person name="Glockner G."/>
            <person name="Delwiche C.F."/>
            <person name="Petrasek J."/>
            <person name="Van de Peer Y."/>
            <person name="Friml J."/>
            <person name="Beilby M."/>
            <person name="Dolan L."/>
            <person name="Kohara Y."/>
            <person name="Sugano S."/>
            <person name="Fujiyama A."/>
            <person name="Delaux P.-M."/>
            <person name="Quint M."/>
            <person name="TheiBen G."/>
            <person name="Hagemann M."/>
            <person name="Harholt J."/>
            <person name="Dunand C."/>
            <person name="Zachgo S."/>
            <person name="Langdale J."/>
            <person name="Maumus F."/>
            <person name="Straeten D.V.D."/>
            <person name="Gould S.B."/>
            <person name="Rensing S.A."/>
        </authorList>
    </citation>
    <scope>NUCLEOTIDE SEQUENCE [LARGE SCALE GENOMIC DNA]</scope>
    <source>
        <strain evidence="2 3">S276</strain>
    </source>
</reference>
<feature type="compositionally biased region" description="Pro residues" evidence="1">
    <location>
        <begin position="117"/>
        <end position="132"/>
    </location>
</feature>
<feature type="region of interest" description="Disordered" evidence="1">
    <location>
        <begin position="309"/>
        <end position="345"/>
    </location>
</feature>
<dbReference type="Proteomes" id="UP000265515">
    <property type="component" value="Unassembled WGS sequence"/>
</dbReference>
<keyword evidence="3" id="KW-1185">Reference proteome</keyword>
<feature type="compositionally biased region" description="Pro residues" evidence="1">
    <location>
        <begin position="142"/>
        <end position="181"/>
    </location>
</feature>
<dbReference type="AlphaFoldDB" id="A0A388L919"/>